<name>A0A072U9X3_MEDTR</name>
<sequence length="139" mass="15041">MGFLGKTSFLPVQKFIARLASSCARHGEAIRADCTLQEKVSEYDRDYDTDKVRPYARGSAPRFIPRGVTPGKMLATSAFATAFAPGKFPHKRPFSQGFCPFDKGFAPGKRGGSTWIGPVVASATPPQVEFSFSCSTNPT</sequence>
<proteinExistence type="predicted"/>
<reference evidence="2" key="3">
    <citation type="submission" date="2015-04" db="UniProtKB">
        <authorList>
            <consortium name="EnsemblPlants"/>
        </authorList>
    </citation>
    <scope>IDENTIFICATION</scope>
    <source>
        <strain evidence="2">cv. Jemalong A17</strain>
    </source>
</reference>
<reference evidence="1 3" key="2">
    <citation type="journal article" date="2014" name="BMC Genomics">
        <title>An improved genome release (version Mt4.0) for the model legume Medicago truncatula.</title>
        <authorList>
            <person name="Tang H."/>
            <person name="Krishnakumar V."/>
            <person name="Bidwell S."/>
            <person name="Rosen B."/>
            <person name="Chan A."/>
            <person name="Zhou S."/>
            <person name="Gentzbittel L."/>
            <person name="Childs K.L."/>
            <person name="Yandell M."/>
            <person name="Gundlach H."/>
            <person name="Mayer K.F."/>
            <person name="Schwartz D.C."/>
            <person name="Town C.D."/>
        </authorList>
    </citation>
    <scope>GENOME REANNOTATION</scope>
    <source>
        <strain evidence="1">A17</strain>
        <strain evidence="2 3">cv. Jemalong A17</strain>
    </source>
</reference>
<accession>A0A072U9X3</accession>
<reference evidence="1 3" key="1">
    <citation type="journal article" date="2011" name="Nature">
        <title>The Medicago genome provides insight into the evolution of rhizobial symbioses.</title>
        <authorList>
            <person name="Young N.D."/>
            <person name="Debelle F."/>
            <person name="Oldroyd G.E."/>
            <person name="Geurts R."/>
            <person name="Cannon S.B."/>
            <person name="Udvardi M.K."/>
            <person name="Benedito V.A."/>
            <person name="Mayer K.F."/>
            <person name="Gouzy J."/>
            <person name="Schoof H."/>
            <person name="Van de Peer Y."/>
            <person name="Proost S."/>
            <person name="Cook D.R."/>
            <person name="Meyers B.C."/>
            <person name="Spannagl M."/>
            <person name="Cheung F."/>
            <person name="De Mita S."/>
            <person name="Krishnakumar V."/>
            <person name="Gundlach H."/>
            <person name="Zhou S."/>
            <person name="Mudge J."/>
            <person name="Bharti A.K."/>
            <person name="Murray J.D."/>
            <person name="Naoumkina M.A."/>
            <person name="Rosen B."/>
            <person name="Silverstein K.A."/>
            <person name="Tang H."/>
            <person name="Rombauts S."/>
            <person name="Zhao P.X."/>
            <person name="Zhou P."/>
            <person name="Barbe V."/>
            <person name="Bardou P."/>
            <person name="Bechner M."/>
            <person name="Bellec A."/>
            <person name="Berger A."/>
            <person name="Berges H."/>
            <person name="Bidwell S."/>
            <person name="Bisseling T."/>
            <person name="Choisne N."/>
            <person name="Couloux A."/>
            <person name="Denny R."/>
            <person name="Deshpande S."/>
            <person name="Dai X."/>
            <person name="Doyle J.J."/>
            <person name="Dudez A.M."/>
            <person name="Farmer A.D."/>
            <person name="Fouteau S."/>
            <person name="Franken C."/>
            <person name="Gibelin C."/>
            <person name="Gish J."/>
            <person name="Goldstein S."/>
            <person name="Gonzalez A.J."/>
            <person name="Green P.J."/>
            <person name="Hallab A."/>
            <person name="Hartog M."/>
            <person name="Hua A."/>
            <person name="Humphray S.J."/>
            <person name="Jeong D.H."/>
            <person name="Jing Y."/>
            <person name="Jocker A."/>
            <person name="Kenton S.M."/>
            <person name="Kim D.J."/>
            <person name="Klee K."/>
            <person name="Lai H."/>
            <person name="Lang C."/>
            <person name="Lin S."/>
            <person name="Macmil S.L."/>
            <person name="Magdelenat G."/>
            <person name="Matthews L."/>
            <person name="McCorrison J."/>
            <person name="Monaghan E.L."/>
            <person name="Mun J.H."/>
            <person name="Najar F.Z."/>
            <person name="Nicholson C."/>
            <person name="Noirot C."/>
            <person name="O'Bleness M."/>
            <person name="Paule C.R."/>
            <person name="Poulain J."/>
            <person name="Prion F."/>
            <person name="Qin B."/>
            <person name="Qu C."/>
            <person name="Retzel E.F."/>
            <person name="Riddle C."/>
            <person name="Sallet E."/>
            <person name="Samain S."/>
            <person name="Samson N."/>
            <person name="Sanders I."/>
            <person name="Saurat O."/>
            <person name="Scarpelli C."/>
            <person name="Schiex T."/>
            <person name="Segurens B."/>
            <person name="Severin A.J."/>
            <person name="Sherrier D.J."/>
            <person name="Shi R."/>
            <person name="Sims S."/>
            <person name="Singer S.R."/>
            <person name="Sinharoy S."/>
            <person name="Sterck L."/>
            <person name="Viollet A."/>
            <person name="Wang B.B."/>
            <person name="Wang K."/>
            <person name="Wang M."/>
            <person name="Wang X."/>
            <person name="Warfsmann J."/>
            <person name="Weissenbach J."/>
            <person name="White D.D."/>
            <person name="White J.D."/>
            <person name="Wiley G.B."/>
            <person name="Wincker P."/>
            <person name="Xing Y."/>
            <person name="Yang L."/>
            <person name="Yao Z."/>
            <person name="Ying F."/>
            <person name="Zhai J."/>
            <person name="Zhou L."/>
            <person name="Zuber A."/>
            <person name="Denarie J."/>
            <person name="Dixon R.A."/>
            <person name="May G.D."/>
            <person name="Schwartz D.C."/>
            <person name="Rogers J."/>
            <person name="Quetier F."/>
            <person name="Town C.D."/>
            <person name="Roe B.A."/>
        </authorList>
    </citation>
    <scope>NUCLEOTIDE SEQUENCE [LARGE SCALE GENOMIC DNA]</scope>
    <source>
        <strain evidence="1">A17</strain>
        <strain evidence="2 3">cv. Jemalong A17</strain>
    </source>
</reference>
<gene>
    <name evidence="1" type="ordered locus">MTR_6g047990</name>
</gene>
<organism evidence="1 3">
    <name type="scientific">Medicago truncatula</name>
    <name type="common">Barrel medic</name>
    <name type="synonym">Medicago tribuloides</name>
    <dbReference type="NCBI Taxonomy" id="3880"/>
    <lineage>
        <taxon>Eukaryota</taxon>
        <taxon>Viridiplantae</taxon>
        <taxon>Streptophyta</taxon>
        <taxon>Embryophyta</taxon>
        <taxon>Tracheophyta</taxon>
        <taxon>Spermatophyta</taxon>
        <taxon>Magnoliopsida</taxon>
        <taxon>eudicotyledons</taxon>
        <taxon>Gunneridae</taxon>
        <taxon>Pentapetalae</taxon>
        <taxon>rosids</taxon>
        <taxon>fabids</taxon>
        <taxon>Fabales</taxon>
        <taxon>Fabaceae</taxon>
        <taxon>Papilionoideae</taxon>
        <taxon>50 kb inversion clade</taxon>
        <taxon>NPAAA clade</taxon>
        <taxon>Hologalegina</taxon>
        <taxon>IRL clade</taxon>
        <taxon>Trifolieae</taxon>
        <taxon>Medicago</taxon>
    </lineage>
</organism>
<dbReference type="AlphaFoldDB" id="A0A072U9X3"/>
<evidence type="ECO:0000313" key="1">
    <source>
        <dbReference type="EMBL" id="KEH26221.1"/>
    </source>
</evidence>
<evidence type="ECO:0000313" key="3">
    <source>
        <dbReference type="Proteomes" id="UP000002051"/>
    </source>
</evidence>
<dbReference type="EnsemblPlants" id="KEH26221">
    <property type="protein sequence ID" value="KEH26221"/>
    <property type="gene ID" value="MTR_6g047990"/>
</dbReference>
<evidence type="ECO:0000313" key="2">
    <source>
        <dbReference type="EnsemblPlants" id="KEH26221"/>
    </source>
</evidence>
<protein>
    <submittedName>
        <fullName evidence="1 2">Uncharacterized protein</fullName>
    </submittedName>
</protein>
<dbReference type="EMBL" id="CM001222">
    <property type="protein sequence ID" value="KEH26221.1"/>
    <property type="molecule type" value="Genomic_DNA"/>
</dbReference>
<keyword evidence="3" id="KW-1185">Reference proteome</keyword>
<dbReference type="Proteomes" id="UP000002051">
    <property type="component" value="Chromosome 6"/>
</dbReference>
<dbReference type="HOGENOM" id="CLU_1848102_0_0_1"/>